<name>A0A6C1TVF3_9CORY</name>
<evidence type="ECO:0000256" key="5">
    <source>
        <dbReference type="ARBA" id="ARBA00023136"/>
    </source>
</evidence>
<evidence type="ECO:0000256" key="9">
    <source>
        <dbReference type="ARBA" id="ARBA00049940"/>
    </source>
</evidence>
<evidence type="ECO:0000313" key="12">
    <source>
        <dbReference type="Proteomes" id="UP000336646"/>
    </source>
</evidence>
<dbReference type="OrthoDB" id="5148600at2"/>
<keyword evidence="6 10" id="KW-0407">Ion channel</keyword>
<evidence type="ECO:0000313" key="11">
    <source>
        <dbReference type="EMBL" id="TVS27250.1"/>
    </source>
</evidence>
<reference evidence="11 12" key="1">
    <citation type="submission" date="2018-12" db="EMBL/GenBank/DDBJ databases">
        <title>Corynebacterium sanguinis sp. nov., a clinically-associated and environmental corynebacterium.</title>
        <authorList>
            <person name="Gonzales-Siles L."/>
            <person name="Jaen-Luchoro D."/>
            <person name="Cardew S."/>
            <person name="Inganas E."/>
            <person name="Ohlen M."/>
            <person name="Jensie-Markopolous S."/>
            <person name="Pinyeiro-Iglesias B."/>
            <person name="Molin K."/>
            <person name="Skovbjerg S."/>
            <person name="Svensson-Stadler L."/>
            <person name="Funke G."/>
            <person name="Moore E.R.B."/>
        </authorList>
    </citation>
    <scope>NUCLEOTIDE SEQUENCE [LARGE SCALE GENOMIC DNA]</scope>
    <source>
        <strain evidence="11 12">58734</strain>
    </source>
</reference>
<sequence length="138" mass="14265">MAAWRRPAHPHQGHRIISLAIIFVLMPAGAVTVGAFLGGLARWGLSRIPGGLTGTLLANLFASIVIGLSLGLEPRWQVFLGVGFAGALSTWSTLAKELGQLVKEQAWRRAGVYAVATAVLGAGGAYLGYLTSGVGLAS</sequence>
<dbReference type="AlphaFoldDB" id="A0A6C1TVF3"/>
<dbReference type="PANTHER" id="PTHR28259">
    <property type="entry name" value="FLUORIDE EXPORT PROTEIN 1-RELATED"/>
    <property type="match status" value="1"/>
</dbReference>
<keyword evidence="10" id="KW-0406">Ion transport</keyword>
<feature type="transmembrane region" description="Helical" evidence="10">
    <location>
        <begin position="52"/>
        <end position="72"/>
    </location>
</feature>
<dbReference type="Pfam" id="PF02537">
    <property type="entry name" value="CRCB"/>
    <property type="match status" value="1"/>
</dbReference>
<feature type="transmembrane region" description="Helical" evidence="10">
    <location>
        <begin position="110"/>
        <end position="129"/>
    </location>
</feature>
<comment type="function">
    <text evidence="9 10">Fluoride-specific ion channel. Important for reducing fluoride concentration in the cell, thus reducing its toxicity.</text>
</comment>
<feature type="transmembrane region" description="Helical" evidence="10">
    <location>
        <begin position="78"/>
        <end position="98"/>
    </location>
</feature>
<evidence type="ECO:0000256" key="1">
    <source>
        <dbReference type="ARBA" id="ARBA00004651"/>
    </source>
</evidence>
<protein>
    <recommendedName>
        <fullName evidence="10">Fluoride-specific ion channel FluC</fullName>
    </recommendedName>
</protein>
<dbReference type="InterPro" id="IPR003691">
    <property type="entry name" value="FluC"/>
</dbReference>
<proteinExistence type="inferred from homology"/>
<dbReference type="GO" id="GO:0046872">
    <property type="term" value="F:metal ion binding"/>
    <property type="evidence" value="ECO:0007669"/>
    <property type="project" value="UniProtKB-KW"/>
</dbReference>
<feature type="binding site" evidence="10">
    <location>
        <position position="89"/>
    </location>
    <ligand>
        <name>Na(+)</name>
        <dbReference type="ChEBI" id="CHEBI:29101"/>
        <note>structural</note>
    </ligand>
</feature>
<dbReference type="PANTHER" id="PTHR28259:SF1">
    <property type="entry name" value="FLUORIDE EXPORT PROTEIN 1-RELATED"/>
    <property type="match status" value="1"/>
</dbReference>
<comment type="similarity">
    <text evidence="7 10">Belongs to the fluoride channel Fluc/FEX (TC 1.A.43) family.</text>
</comment>
<keyword evidence="4 10" id="KW-1133">Transmembrane helix</keyword>
<organism evidence="11 12">
    <name type="scientific">Corynebacterium sanguinis</name>
    <dbReference type="NCBI Taxonomy" id="2594913"/>
    <lineage>
        <taxon>Bacteria</taxon>
        <taxon>Bacillati</taxon>
        <taxon>Actinomycetota</taxon>
        <taxon>Actinomycetes</taxon>
        <taxon>Mycobacteriales</taxon>
        <taxon>Corynebacteriaceae</taxon>
        <taxon>Corynebacterium</taxon>
    </lineage>
</organism>
<evidence type="ECO:0000256" key="7">
    <source>
        <dbReference type="ARBA" id="ARBA00035120"/>
    </source>
</evidence>
<gene>
    <name evidence="10" type="primary">fluC</name>
    <name evidence="10" type="synonym">crcB</name>
    <name evidence="11" type="ORF">EKI59_09420</name>
</gene>
<comment type="catalytic activity">
    <reaction evidence="8">
        <text>fluoride(in) = fluoride(out)</text>
        <dbReference type="Rhea" id="RHEA:76159"/>
        <dbReference type="ChEBI" id="CHEBI:17051"/>
    </reaction>
    <physiologicalReaction direction="left-to-right" evidence="8">
        <dbReference type="Rhea" id="RHEA:76160"/>
    </physiologicalReaction>
</comment>
<evidence type="ECO:0000256" key="3">
    <source>
        <dbReference type="ARBA" id="ARBA00022692"/>
    </source>
</evidence>
<feature type="binding site" evidence="10">
    <location>
        <position position="86"/>
    </location>
    <ligand>
        <name>Na(+)</name>
        <dbReference type="ChEBI" id="CHEBI:29101"/>
        <note>structural</note>
    </ligand>
</feature>
<keyword evidence="3 10" id="KW-0812">Transmembrane</keyword>
<dbReference type="GeneID" id="74901905"/>
<dbReference type="GO" id="GO:0140114">
    <property type="term" value="P:cellular detoxification of fluoride"/>
    <property type="evidence" value="ECO:0007669"/>
    <property type="project" value="UniProtKB-UniRule"/>
</dbReference>
<dbReference type="HAMAP" id="MF_00454">
    <property type="entry name" value="FluC"/>
    <property type="match status" value="1"/>
</dbReference>
<evidence type="ECO:0000256" key="2">
    <source>
        <dbReference type="ARBA" id="ARBA00022475"/>
    </source>
</evidence>
<keyword evidence="10" id="KW-0479">Metal-binding</keyword>
<dbReference type="GO" id="GO:0062054">
    <property type="term" value="F:fluoride channel activity"/>
    <property type="evidence" value="ECO:0007669"/>
    <property type="project" value="UniProtKB-UniRule"/>
</dbReference>
<comment type="activity regulation">
    <text evidence="10">Na(+) is not transported, but it plays an essential structural role and its presence is essential for fluoride channel function.</text>
</comment>
<keyword evidence="10" id="KW-0915">Sodium</keyword>
<comment type="subcellular location">
    <subcellularLocation>
        <location evidence="1 10">Cell membrane</location>
        <topology evidence="1 10">Multi-pass membrane protein</topology>
    </subcellularLocation>
</comment>
<keyword evidence="5 10" id="KW-0472">Membrane</keyword>
<evidence type="ECO:0000256" key="4">
    <source>
        <dbReference type="ARBA" id="ARBA00022989"/>
    </source>
</evidence>
<comment type="caution">
    <text evidence="11">The sequence shown here is derived from an EMBL/GenBank/DDBJ whole genome shotgun (WGS) entry which is preliminary data.</text>
</comment>
<feature type="transmembrane region" description="Helical" evidence="10">
    <location>
        <begin position="16"/>
        <end position="40"/>
    </location>
</feature>
<dbReference type="GO" id="GO:0005886">
    <property type="term" value="C:plasma membrane"/>
    <property type="evidence" value="ECO:0007669"/>
    <property type="project" value="UniProtKB-SubCell"/>
</dbReference>
<evidence type="ECO:0000256" key="10">
    <source>
        <dbReference type="HAMAP-Rule" id="MF_00454"/>
    </source>
</evidence>
<dbReference type="EMBL" id="RXIR01000022">
    <property type="protein sequence ID" value="TVS27250.1"/>
    <property type="molecule type" value="Genomic_DNA"/>
</dbReference>
<evidence type="ECO:0000256" key="8">
    <source>
        <dbReference type="ARBA" id="ARBA00035585"/>
    </source>
</evidence>
<dbReference type="Proteomes" id="UP000336646">
    <property type="component" value="Unassembled WGS sequence"/>
</dbReference>
<keyword evidence="10" id="KW-0813">Transport</keyword>
<keyword evidence="2 10" id="KW-1003">Cell membrane</keyword>
<dbReference type="RefSeq" id="WP_144317890.1">
    <property type="nucleotide sequence ID" value="NZ_CP038157.1"/>
</dbReference>
<accession>A0A6C1TVF3</accession>
<evidence type="ECO:0000256" key="6">
    <source>
        <dbReference type="ARBA" id="ARBA00023303"/>
    </source>
</evidence>